<dbReference type="SMART" id="SM00213">
    <property type="entry name" value="UBQ"/>
    <property type="match status" value="1"/>
</dbReference>
<dbReference type="AlphaFoldDB" id="A0AAN6N0P7"/>
<reference evidence="3" key="1">
    <citation type="journal article" date="2023" name="Mol. Phylogenet. Evol.">
        <title>Genome-scale phylogeny and comparative genomics of the fungal order Sordariales.</title>
        <authorList>
            <person name="Hensen N."/>
            <person name="Bonometti L."/>
            <person name="Westerberg I."/>
            <person name="Brannstrom I.O."/>
            <person name="Guillou S."/>
            <person name="Cros-Aarteil S."/>
            <person name="Calhoun S."/>
            <person name="Haridas S."/>
            <person name="Kuo A."/>
            <person name="Mondo S."/>
            <person name="Pangilinan J."/>
            <person name="Riley R."/>
            <person name="LaButti K."/>
            <person name="Andreopoulos B."/>
            <person name="Lipzen A."/>
            <person name="Chen C."/>
            <person name="Yan M."/>
            <person name="Daum C."/>
            <person name="Ng V."/>
            <person name="Clum A."/>
            <person name="Steindorff A."/>
            <person name="Ohm R.A."/>
            <person name="Martin F."/>
            <person name="Silar P."/>
            <person name="Natvig D.O."/>
            <person name="Lalanne C."/>
            <person name="Gautier V."/>
            <person name="Ament-Velasquez S.L."/>
            <person name="Kruys A."/>
            <person name="Hutchinson M.I."/>
            <person name="Powell A.J."/>
            <person name="Barry K."/>
            <person name="Miller A.N."/>
            <person name="Grigoriev I.V."/>
            <person name="Debuchy R."/>
            <person name="Gladieux P."/>
            <person name="Hiltunen Thoren M."/>
            <person name="Johannesson H."/>
        </authorList>
    </citation>
    <scope>NUCLEOTIDE SEQUENCE [LARGE SCALE GENOMIC DNA]</scope>
    <source>
        <strain evidence="3">CBS 340.73</strain>
    </source>
</reference>
<gene>
    <name evidence="2" type="ORF">QBC46DRAFT_394652</name>
</gene>
<evidence type="ECO:0000259" key="1">
    <source>
        <dbReference type="PROSITE" id="PS50053"/>
    </source>
</evidence>
<evidence type="ECO:0000313" key="2">
    <source>
        <dbReference type="EMBL" id="KAK3936615.1"/>
    </source>
</evidence>
<proteinExistence type="predicted"/>
<dbReference type="SUPFAM" id="SSF54236">
    <property type="entry name" value="Ubiquitin-like"/>
    <property type="match status" value="1"/>
</dbReference>
<organism evidence="2 3">
    <name type="scientific">Diplogelasinospora grovesii</name>
    <dbReference type="NCBI Taxonomy" id="303347"/>
    <lineage>
        <taxon>Eukaryota</taxon>
        <taxon>Fungi</taxon>
        <taxon>Dikarya</taxon>
        <taxon>Ascomycota</taxon>
        <taxon>Pezizomycotina</taxon>
        <taxon>Sordariomycetes</taxon>
        <taxon>Sordariomycetidae</taxon>
        <taxon>Sordariales</taxon>
        <taxon>Diplogelasinosporaceae</taxon>
        <taxon>Diplogelasinospora</taxon>
    </lineage>
</organism>
<keyword evidence="3" id="KW-1185">Reference proteome</keyword>
<comment type="caution">
    <text evidence="2">The sequence shown here is derived from an EMBL/GenBank/DDBJ whole genome shotgun (WGS) entry which is preliminary data.</text>
</comment>
<dbReference type="InterPro" id="IPR000626">
    <property type="entry name" value="Ubiquitin-like_dom"/>
</dbReference>
<dbReference type="Pfam" id="PF00240">
    <property type="entry name" value="ubiquitin"/>
    <property type="match status" value="1"/>
</dbReference>
<protein>
    <recommendedName>
        <fullName evidence="1">Ubiquitin-like domain-containing protein</fullName>
    </recommendedName>
</protein>
<name>A0AAN6N0P7_9PEZI</name>
<dbReference type="CDD" id="cd17039">
    <property type="entry name" value="Ubl_ubiquitin_like"/>
    <property type="match status" value="1"/>
</dbReference>
<sequence length="488" mass="53394">MDPLSIAASVAGLLAAGGKLVAVFTLISRLSDAPPLCRAALTELCDISSALRQIQKFLQDQASIPSGRREHVLLEHLAAALTGCVMTKDELETVVDNLGLVYHHQSSWISGTFDRARWIRKEKDIQTMIQRLQNHKSSLNLILTVFQCSAMSQVQDSVARLCDLFEQSIAGSSALSMRLSRLEGMSDCGSTIRHSAAADIAQNAVSAPSSFFADNGGGDAGIISWDRGEGEEEDSTAGSIRTFRRRPSDAVVAVGGTKGKEIAGESGFWETDDMGGTAAFTFTFDATLQSSRVYRRLQLTTCFEGQSETSITTSARQCTALSIFCKIALDEISNLSLFSLPIFVQEISNNRWYTATHVSLSAAINNFRTQFSSNERMGTGTYHFAEMVLIIVKTAAMLGRKTVLCRTMGLNDYCGYIKRSIALRKGIPQEWQNLLFNGRSLEDGKTLEEYGIDPLTEIAEIELQVTVRLGPQPVDFQPWRPPVGSYPV</sequence>
<dbReference type="EMBL" id="MU853878">
    <property type="protein sequence ID" value="KAK3936615.1"/>
    <property type="molecule type" value="Genomic_DNA"/>
</dbReference>
<dbReference type="PROSITE" id="PS50053">
    <property type="entry name" value="UBIQUITIN_2"/>
    <property type="match status" value="1"/>
</dbReference>
<dbReference type="Proteomes" id="UP001303473">
    <property type="component" value="Unassembled WGS sequence"/>
</dbReference>
<accession>A0AAN6N0P7</accession>
<dbReference type="InterPro" id="IPR029071">
    <property type="entry name" value="Ubiquitin-like_domsf"/>
</dbReference>
<feature type="domain" description="Ubiquitin-like" evidence="1">
    <location>
        <begin position="388"/>
        <end position="458"/>
    </location>
</feature>
<dbReference type="Gene3D" id="3.10.20.90">
    <property type="entry name" value="Phosphatidylinositol 3-kinase Catalytic Subunit, Chain A, domain 1"/>
    <property type="match status" value="1"/>
</dbReference>
<evidence type="ECO:0000313" key="3">
    <source>
        <dbReference type="Proteomes" id="UP001303473"/>
    </source>
</evidence>